<evidence type="ECO:0000313" key="2">
    <source>
        <dbReference type="EMBL" id="EGU37717.1"/>
    </source>
</evidence>
<evidence type="ECO:0008006" key="4">
    <source>
        <dbReference type="Google" id="ProtNLM"/>
    </source>
</evidence>
<dbReference type="AlphaFoldDB" id="F9S3S1"/>
<dbReference type="NCBIfam" id="NF007714">
    <property type="entry name" value="PRK10410.1-2"/>
    <property type="match status" value="1"/>
</dbReference>
<reference evidence="2 3" key="1">
    <citation type="journal article" date="2012" name="Int. J. Syst. Evol. Microbiol.">
        <title>Vibrio caribbeanicus sp. nov., isolated from the marine sponge Scleritoderma cyanea.</title>
        <authorList>
            <person name="Hoffmann M."/>
            <person name="Monday S.R."/>
            <person name="Allard M.W."/>
            <person name="Strain E.A."/>
            <person name="Whittaker P."/>
            <person name="Naum M."/>
            <person name="McCarthy P.J."/>
            <person name="Lopez J.V."/>
            <person name="Fischer M."/>
            <person name="Brown E.W."/>
        </authorList>
    </citation>
    <scope>NUCLEOTIDE SEQUENCE [LARGE SCALE GENOMIC DNA]</scope>
    <source>
        <strain evidence="2 3">ATCC 700023</strain>
    </source>
</reference>
<evidence type="ECO:0000313" key="3">
    <source>
        <dbReference type="Proteomes" id="UP000004605"/>
    </source>
</evidence>
<dbReference type="OrthoDB" id="5344095at2"/>
<dbReference type="InterPro" id="IPR020483">
    <property type="entry name" value="Uncharacterised_YgbA"/>
</dbReference>
<protein>
    <recommendedName>
        <fullName evidence="4">Nitrous oxide-stimulated promoter</fullName>
    </recommendedName>
</protein>
<accession>F9S3S1</accession>
<evidence type="ECO:0000256" key="1">
    <source>
        <dbReference type="SAM" id="MobiDB-lite"/>
    </source>
</evidence>
<gene>
    <name evidence="2" type="ORF">VII00023_01885</name>
</gene>
<name>F9S3S1_9VIBR</name>
<organism evidence="2 3">
    <name type="scientific">Vibrio ichthyoenteri ATCC 700023</name>
    <dbReference type="NCBI Taxonomy" id="870968"/>
    <lineage>
        <taxon>Bacteria</taxon>
        <taxon>Pseudomonadati</taxon>
        <taxon>Pseudomonadota</taxon>
        <taxon>Gammaproteobacteria</taxon>
        <taxon>Vibrionales</taxon>
        <taxon>Vibrionaceae</taxon>
        <taxon>Vibrio</taxon>
    </lineage>
</organism>
<dbReference type="NCBIfam" id="NF007715">
    <property type="entry name" value="PRK10410.1-3"/>
    <property type="match status" value="1"/>
</dbReference>
<dbReference type="Pfam" id="PF11756">
    <property type="entry name" value="YgbA_NO"/>
    <property type="match status" value="1"/>
</dbReference>
<sequence length="139" mass="16262">MIKPDSTILSGELLTEFRTVSFMIAIYCRDHHQQREKPLQGLCCECHSLMSYAEQRLDRCAYGQHKPTCNRCPIHCYKPEPKEQMRQVMRYAGPRMLLPHPMLALRHLWHERKTVPAKPAANQSNRHLRIATKSHSESK</sequence>
<dbReference type="RefSeq" id="WP_006712957.1">
    <property type="nucleotide sequence ID" value="NZ_AFWF01000187.1"/>
</dbReference>
<keyword evidence="3" id="KW-1185">Reference proteome</keyword>
<dbReference type="Proteomes" id="UP000004605">
    <property type="component" value="Unassembled WGS sequence"/>
</dbReference>
<comment type="caution">
    <text evidence="2">The sequence shown here is derived from an EMBL/GenBank/DDBJ whole genome shotgun (WGS) entry which is preliminary data.</text>
</comment>
<feature type="region of interest" description="Disordered" evidence="1">
    <location>
        <begin position="117"/>
        <end position="139"/>
    </location>
</feature>
<dbReference type="EMBL" id="AFWF01000187">
    <property type="protein sequence ID" value="EGU37717.1"/>
    <property type="molecule type" value="Genomic_DNA"/>
</dbReference>
<proteinExistence type="predicted"/>